<dbReference type="Proteomes" id="UP000266568">
    <property type="component" value="Unassembled WGS sequence"/>
</dbReference>
<dbReference type="InterPro" id="IPR011200">
    <property type="entry name" value="UCP012608"/>
</dbReference>
<dbReference type="OrthoDB" id="7666987at2"/>
<accession>A0A397NMN0</accession>
<evidence type="ECO:0000313" key="1">
    <source>
        <dbReference type="EMBL" id="RIA36853.1"/>
    </source>
</evidence>
<dbReference type="Pfam" id="PF10094">
    <property type="entry name" value="DUF2332"/>
    <property type="match status" value="1"/>
</dbReference>
<dbReference type="PIRSF" id="PIRSF012608">
    <property type="entry name" value="UCP012608"/>
    <property type="match status" value="1"/>
</dbReference>
<protein>
    <recommendedName>
        <fullName evidence="3">DUF2332 domain-containing protein</fullName>
    </recommendedName>
</protein>
<proteinExistence type="predicted"/>
<keyword evidence="2" id="KW-1185">Reference proteome</keyword>
<evidence type="ECO:0008006" key="3">
    <source>
        <dbReference type="Google" id="ProtNLM"/>
    </source>
</evidence>
<reference evidence="1 2" key="1">
    <citation type="submission" date="2018-08" db="EMBL/GenBank/DDBJ databases">
        <title>Genomic Encyclopedia of Type Strains, Phase IV (KMG-IV): sequencing the most valuable type-strain genomes for metagenomic binning, comparative biology and taxonomic classification.</title>
        <authorList>
            <person name="Goeker M."/>
        </authorList>
    </citation>
    <scope>NUCLEOTIDE SEQUENCE [LARGE SCALE GENOMIC DNA]</scope>
    <source>
        <strain evidence="1 2">DSM 25527</strain>
    </source>
</reference>
<gene>
    <name evidence="1" type="ORF">DFR49_4144</name>
</gene>
<dbReference type="EMBL" id="QXDC01000005">
    <property type="protein sequence ID" value="RIA36853.1"/>
    <property type="molecule type" value="Genomic_DNA"/>
</dbReference>
<dbReference type="AlphaFoldDB" id="A0A397NMN0"/>
<evidence type="ECO:0000313" key="2">
    <source>
        <dbReference type="Proteomes" id="UP000266568"/>
    </source>
</evidence>
<dbReference type="RefSeq" id="WP_119037547.1">
    <property type="nucleotide sequence ID" value="NZ_QXDC01000005.1"/>
</dbReference>
<sequence length="365" mass="39093">MSTEANNRGAFLIQEHYCRQMDAPVYADICAALAMGLTRDSRTGTRVLDWAGEPTRDALPLRLMGGFHALVMAGVDEELAAIFRGEIRGGALEEALSCVLARHDEALLPWLDGPPQTNEPGRSGALIVGLIAVARRWGPKLEVLEIGSSAGLNLLIDRYRFDLGGVGLGPADAPVTIAPEWRGARPAVPAIEIVSTHGCDVAPMDAADPAVEARLSAYVWAEKPERLDRLRRAIAMVRARPVRLDQADAADWVEARLAEPQADGVTRVLMHSVVWQYLPETTADRIRAAMCAAGARATPERPLAWVAMEPDRSTAEQVVSVACWPGDGTRDVVATAHAHAAWVKPGPREAADGGIALPDAAKVVL</sequence>
<organism evidence="1 2">
    <name type="scientific">Hephaestia caeni</name>
    <dbReference type="NCBI Taxonomy" id="645617"/>
    <lineage>
        <taxon>Bacteria</taxon>
        <taxon>Pseudomonadati</taxon>
        <taxon>Pseudomonadota</taxon>
        <taxon>Alphaproteobacteria</taxon>
        <taxon>Sphingomonadales</taxon>
        <taxon>Sphingomonadaceae</taxon>
        <taxon>Hephaestia</taxon>
    </lineage>
</organism>
<name>A0A397NMN0_9SPHN</name>
<comment type="caution">
    <text evidence="1">The sequence shown here is derived from an EMBL/GenBank/DDBJ whole genome shotgun (WGS) entry which is preliminary data.</text>
</comment>